<evidence type="ECO:0000259" key="4">
    <source>
        <dbReference type="Pfam" id="PF13538"/>
    </source>
</evidence>
<dbReference type="InterPro" id="IPR027417">
    <property type="entry name" value="P-loop_NTPase"/>
</dbReference>
<dbReference type="GO" id="GO:0005524">
    <property type="term" value="F:ATP binding"/>
    <property type="evidence" value="ECO:0007669"/>
    <property type="project" value="UniProtKB-KW"/>
</dbReference>
<accession>A0AAE3W1R3</accession>
<keyword evidence="2" id="KW-0067">ATP-binding</keyword>
<dbReference type="SUPFAM" id="SSF52540">
    <property type="entry name" value="P-loop containing nucleoside triphosphate hydrolases"/>
    <property type="match status" value="2"/>
</dbReference>
<dbReference type="GO" id="GO:0003678">
    <property type="term" value="F:DNA helicase activity"/>
    <property type="evidence" value="ECO:0007669"/>
    <property type="project" value="UniProtKB-ARBA"/>
</dbReference>
<feature type="domain" description="TrwC relaxase" evidence="3">
    <location>
        <begin position="10"/>
        <end position="390"/>
    </location>
</feature>
<dbReference type="InterPro" id="IPR050534">
    <property type="entry name" value="Coronavir_polyprotein_1ab"/>
</dbReference>
<dbReference type="NCBIfam" id="NF041492">
    <property type="entry name" value="MobF"/>
    <property type="match status" value="1"/>
</dbReference>
<name>A0AAE3W1R3_9ACTN</name>
<dbReference type="InterPro" id="IPR014862">
    <property type="entry name" value="TrwC"/>
</dbReference>
<dbReference type="PANTHER" id="PTHR43788">
    <property type="entry name" value="DNA2/NAM7 HELICASE FAMILY MEMBER"/>
    <property type="match status" value="1"/>
</dbReference>
<dbReference type="SUPFAM" id="SSF55464">
    <property type="entry name" value="Origin of replication-binding domain, RBD-like"/>
    <property type="match status" value="1"/>
</dbReference>
<feature type="domain" description="UvrD-like helicase C-terminal" evidence="4">
    <location>
        <begin position="900"/>
        <end position="942"/>
    </location>
</feature>
<comment type="caution">
    <text evidence="5">The sequence shown here is derived from an EMBL/GenBank/DDBJ whole genome shotgun (WGS) entry which is preliminary data.</text>
</comment>
<dbReference type="Pfam" id="PF13538">
    <property type="entry name" value="UvrD_C_2"/>
    <property type="match status" value="1"/>
</dbReference>
<evidence type="ECO:0000256" key="2">
    <source>
        <dbReference type="ARBA" id="ARBA00022840"/>
    </source>
</evidence>
<reference evidence="5 6" key="1">
    <citation type="submission" date="2023-07" db="EMBL/GenBank/DDBJ databases">
        <title>Sequencing the genomes of 1000 actinobacteria strains.</title>
        <authorList>
            <person name="Klenk H.-P."/>
        </authorList>
    </citation>
    <scope>NUCLEOTIDE SEQUENCE [LARGE SCALE GENOMIC DNA]</scope>
    <source>
        <strain evidence="5 6">DSM 44709</strain>
    </source>
</reference>
<dbReference type="PANTHER" id="PTHR43788:SF6">
    <property type="entry name" value="DNA HELICASE B"/>
    <property type="match status" value="1"/>
</dbReference>
<sequence length="1070" mass="116859">MMTLHKLSVGDGYTYLTRHVAGGDTTRTAEQTAADYYTARGNPPGRWGGRGLDALGLSGAVTETQMKHLFGQGMHPDADRIIADHLREHVRDGMDDDALAKLSEDAIRAATLGRRFPVYTTLEHFDLRVAARLGVIRDETGREPTQAEIGTIRAEEARRARGGVAGYDLVFTPVKSLVLLWALDDREWVRDAIVEIHAQARDSALALLEEHAAFTRTGDVGQAQLATRGLIYAVFDHFDSRDGDPNLHTHVPISNKIQGADGVWRSLDGRALHRIAVAASEHYNSQIETLATARLGLEFTVRPDTARKRQPVREVAGVPVEFIPTFSSRRGQIEDRYEQLVVDFRRLHGRDPDNQTAFRLAERANLDTRRGKTPPRSLAEQRTEWQERLVAAHGRPALRQLAGVVAVNSREQPVTASSTELSTADIATLAQLTVGRAEQSRSTWTVWNLRAEADRLLREPPESLFPDGLRFVGVDERTRVLEAVVARAISDECVPVTVPPLLDEPDALRRPDGTSVFVEHGAARHTSRTILDAEQRLLNAARTITGPPGTVAQVQAILDGYEAAEGKTLDAGQRAMVAAFACDPRQIVVGLGPAGAGKTTTMHAYQHVLAAQHRRLIPLATSAAAAAVLGEDLGVPAENVHKFVLHHLVHGQPQPRRDGTLSPKTAFFHVRAGDVILVDEAGLAGTRNLDTLRQIAERHGATIRLLGDYRQLSAVESGGALRLLATEAGAVELNTLHRFTHPAEADTTRRLRDGDTTALDYYQQHDRIRAGSAEAMIEQAYTAWHTDMTAGLHTLMTASTTTGVTALSARARADRIAEGQVETDGVTLHDGNRAGRGDWIVTRVNDRTMTCNRGKDWVRNGDAWTVTDRRPDGSLKVQHMRHGGTITLPAGYVAGNVELLYATTVHRAQGATVDTAHALVSDDMTRETLYVAATRARQKTTLYAITHHVLPVDEDARLDRTVYDRHARAGREILETVLAREGAEPSATEAIARAHDGARSLATLAPRLRFAVEKADADRLQTLVTGMLGDDATGVTKDPAWPAVMRALHRAEADGGTFRRFSPEPHGAAR</sequence>
<dbReference type="Gene3D" id="2.30.30.940">
    <property type="match status" value="1"/>
</dbReference>
<dbReference type="Proteomes" id="UP001240236">
    <property type="component" value="Unassembled WGS sequence"/>
</dbReference>
<evidence type="ECO:0000259" key="3">
    <source>
        <dbReference type="Pfam" id="PF08751"/>
    </source>
</evidence>
<evidence type="ECO:0000313" key="5">
    <source>
        <dbReference type="EMBL" id="MDQ0366880.1"/>
    </source>
</evidence>
<proteinExistence type="predicted"/>
<keyword evidence="6" id="KW-1185">Reference proteome</keyword>
<evidence type="ECO:0000313" key="6">
    <source>
        <dbReference type="Proteomes" id="UP001240236"/>
    </source>
</evidence>
<gene>
    <name evidence="5" type="ORF">J2S42_003549</name>
</gene>
<protein>
    <submittedName>
        <fullName evidence="5">Conjugative relaxase-like TrwC/TraI family protein</fullName>
    </submittedName>
</protein>
<dbReference type="Pfam" id="PF13604">
    <property type="entry name" value="AAA_30"/>
    <property type="match status" value="1"/>
</dbReference>
<evidence type="ECO:0000256" key="1">
    <source>
        <dbReference type="ARBA" id="ARBA00022741"/>
    </source>
</evidence>
<dbReference type="Pfam" id="PF08751">
    <property type="entry name" value="TrwC"/>
    <property type="match status" value="1"/>
</dbReference>
<organism evidence="5 6">
    <name type="scientific">Catenuloplanes indicus</name>
    <dbReference type="NCBI Taxonomy" id="137267"/>
    <lineage>
        <taxon>Bacteria</taxon>
        <taxon>Bacillati</taxon>
        <taxon>Actinomycetota</taxon>
        <taxon>Actinomycetes</taxon>
        <taxon>Micromonosporales</taxon>
        <taxon>Micromonosporaceae</taxon>
        <taxon>Catenuloplanes</taxon>
    </lineage>
</organism>
<dbReference type="EMBL" id="JAUSUZ010000001">
    <property type="protein sequence ID" value="MDQ0366880.1"/>
    <property type="molecule type" value="Genomic_DNA"/>
</dbReference>
<dbReference type="InterPro" id="IPR027785">
    <property type="entry name" value="UvrD-like_helicase_C"/>
</dbReference>
<dbReference type="CDD" id="cd18809">
    <property type="entry name" value="SF1_C_RecD"/>
    <property type="match status" value="1"/>
</dbReference>
<dbReference type="AlphaFoldDB" id="A0AAE3W1R3"/>
<dbReference type="Gene3D" id="3.40.50.300">
    <property type="entry name" value="P-loop containing nucleotide triphosphate hydrolases"/>
    <property type="match status" value="2"/>
</dbReference>
<keyword evidence="1" id="KW-0547">Nucleotide-binding</keyword>
<dbReference type="RefSeq" id="WP_307240528.1">
    <property type="nucleotide sequence ID" value="NZ_JAUSUZ010000001.1"/>
</dbReference>